<keyword evidence="1" id="KW-1133">Transmembrane helix</keyword>
<organism evidence="2 3">
    <name type="scientific">Chryseobacterium vrystaatense</name>
    <dbReference type="NCBI Taxonomy" id="307480"/>
    <lineage>
        <taxon>Bacteria</taxon>
        <taxon>Pseudomonadati</taxon>
        <taxon>Bacteroidota</taxon>
        <taxon>Flavobacteriia</taxon>
        <taxon>Flavobacteriales</taxon>
        <taxon>Weeksellaceae</taxon>
        <taxon>Chryseobacterium group</taxon>
        <taxon>Chryseobacterium</taxon>
    </lineage>
</organism>
<evidence type="ECO:0000256" key="1">
    <source>
        <dbReference type="SAM" id="Phobius"/>
    </source>
</evidence>
<reference evidence="3" key="1">
    <citation type="submission" date="2016-11" db="EMBL/GenBank/DDBJ databases">
        <authorList>
            <person name="Varghese N."/>
            <person name="Submissions S."/>
        </authorList>
    </citation>
    <scope>NUCLEOTIDE SEQUENCE [LARGE SCALE GENOMIC DNA]</scope>
    <source>
        <strain evidence="3">YR203</strain>
    </source>
</reference>
<feature type="transmembrane region" description="Helical" evidence="1">
    <location>
        <begin position="6"/>
        <end position="27"/>
    </location>
</feature>
<dbReference type="Proteomes" id="UP000184108">
    <property type="component" value="Unassembled WGS sequence"/>
</dbReference>
<evidence type="ECO:0000313" key="3">
    <source>
        <dbReference type="Proteomes" id="UP000184108"/>
    </source>
</evidence>
<keyword evidence="1" id="KW-0812">Transmembrane</keyword>
<dbReference type="InterPro" id="IPR046144">
    <property type="entry name" value="DUF6146"/>
</dbReference>
<dbReference type="AlphaFoldDB" id="A0A1M4VJ91"/>
<keyword evidence="1" id="KW-0472">Membrane</keyword>
<proteinExistence type="predicted"/>
<evidence type="ECO:0000313" key="2">
    <source>
        <dbReference type="EMBL" id="SHE68933.1"/>
    </source>
</evidence>
<sequence>MSAYFFILIFVVMKNIITIVLFLFVPLSCFSQSKTKNSDDPSEIKPSKNDDDEWDLTVIDTQFDYFLNAIAQPISQYSESYLKSKNRFLVSEWNSYYSSGKYRNIIESGIDYDPRENYGIKFEYNLYQVFAFVSWKYGLKMNGLFGIDATR</sequence>
<name>A0A1M4VJ91_9FLAO</name>
<dbReference type="Pfam" id="PF19643">
    <property type="entry name" value="DUF6146"/>
    <property type="match status" value="1"/>
</dbReference>
<gene>
    <name evidence="2" type="ORF">SAMN02787073_0906</name>
</gene>
<dbReference type="EMBL" id="FQVE01000001">
    <property type="protein sequence ID" value="SHE68933.1"/>
    <property type="molecule type" value="Genomic_DNA"/>
</dbReference>
<protein>
    <submittedName>
        <fullName evidence="2">Uncharacterized protein</fullName>
    </submittedName>
</protein>
<accession>A0A1M4VJ91</accession>